<dbReference type="PROSITE" id="PS51352">
    <property type="entry name" value="THIOREDOXIN_2"/>
    <property type="match status" value="1"/>
</dbReference>
<evidence type="ECO:0000313" key="8">
    <source>
        <dbReference type="EMBL" id="HCE16353.1"/>
    </source>
</evidence>
<comment type="caution">
    <text evidence="8">The sequence shown here is derived from an EMBL/GenBank/DDBJ whole genome shotgun (WGS) entry which is preliminary data.</text>
</comment>
<keyword evidence="4" id="KW-1015">Disulfide bond</keyword>
<evidence type="ECO:0000313" key="9">
    <source>
        <dbReference type="Proteomes" id="UP000264141"/>
    </source>
</evidence>
<dbReference type="Gene3D" id="3.40.30.10">
    <property type="entry name" value="Glutaredoxin"/>
    <property type="match status" value="1"/>
</dbReference>
<dbReference type="AlphaFoldDB" id="A0A3D1JCY2"/>
<dbReference type="SUPFAM" id="SSF52833">
    <property type="entry name" value="Thioredoxin-like"/>
    <property type="match status" value="1"/>
</dbReference>
<gene>
    <name evidence="8" type="ORF">DEQ80_00700</name>
</gene>
<evidence type="ECO:0000256" key="1">
    <source>
        <dbReference type="ARBA" id="ARBA00005791"/>
    </source>
</evidence>
<dbReference type="InterPro" id="IPR036249">
    <property type="entry name" value="Thioredoxin-like_sf"/>
</dbReference>
<evidence type="ECO:0000256" key="5">
    <source>
        <dbReference type="ARBA" id="ARBA00023284"/>
    </source>
</evidence>
<dbReference type="GO" id="GO:0016491">
    <property type="term" value="F:oxidoreductase activity"/>
    <property type="evidence" value="ECO:0007669"/>
    <property type="project" value="UniProtKB-KW"/>
</dbReference>
<evidence type="ECO:0000259" key="7">
    <source>
        <dbReference type="PROSITE" id="PS51352"/>
    </source>
</evidence>
<evidence type="ECO:0000256" key="2">
    <source>
        <dbReference type="ARBA" id="ARBA00022729"/>
    </source>
</evidence>
<dbReference type="PANTHER" id="PTHR13887:SF14">
    <property type="entry name" value="DISULFIDE BOND FORMATION PROTEIN D"/>
    <property type="match status" value="1"/>
</dbReference>
<keyword evidence="3" id="KW-0560">Oxidoreductase</keyword>
<evidence type="ECO:0000256" key="4">
    <source>
        <dbReference type="ARBA" id="ARBA00023157"/>
    </source>
</evidence>
<dbReference type="Proteomes" id="UP000264141">
    <property type="component" value="Unassembled WGS sequence"/>
</dbReference>
<dbReference type="EMBL" id="DPBP01000003">
    <property type="protein sequence ID" value="HCE16353.1"/>
    <property type="molecule type" value="Genomic_DNA"/>
</dbReference>
<dbReference type="Pfam" id="PF13462">
    <property type="entry name" value="Thioredoxin_4"/>
    <property type="match status" value="1"/>
</dbReference>
<keyword evidence="6" id="KW-0812">Transmembrane</keyword>
<dbReference type="PANTHER" id="PTHR13887">
    <property type="entry name" value="GLUTATHIONE S-TRANSFERASE KAPPA"/>
    <property type="match status" value="1"/>
</dbReference>
<comment type="similarity">
    <text evidence="1">Belongs to the thioredoxin family. DsbA subfamily.</text>
</comment>
<keyword evidence="2" id="KW-0732">Signal</keyword>
<evidence type="ECO:0000256" key="6">
    <source>
        <dbReference type="SAM" id="Phobius"/>
    </source>
</evidence>
<protein>
    <submittedName>
        <fullName evidence="8">DsbA family protein</fullName>
    </submittedName>
</protein>
<evidence type="ECO:0000256" key="3">
    <source>
        <dbReference type="ARBA" id="ARBA00023002"/>
    </source>
</evidence>
<keyword evidence="6" id="KW-0472">Membrane</keyword>
<dbReference type="RefSeq" id="WP_062189472.1">
    <property type="nucleotide sequence ID" value="NZ_DF967965.1"/>
</dbReference>
<dbReference type="InterPro" id="IPR013766">
    <property type="entry name" value="Thioredoxin_domain"/>
</dbReference>
<dbReference type="STRING" id="229919.GCA_001050195_00524"/>
<name>A0A3D1JCY2_9CHLR</name>
<dbReference type="InterPro" id="IPR012336">
    <property type="entry name" value="Thioredoxin-like_fold"/>
</dbReference>
<keyword evidence="5" id="KW-0676">Redox-active center</keyword>
<sequence length="225" mass="24543">MGKQVRSRDKKRKEPANRPVYTLGAIVLGAMVIAVILIILNLTQGATKTADLPNPVGMSLGDPNAPVKVEEYSDFQCPYCAQFALNAQASFIEKYVKTGKVYFTYIPFSFIGPESVRAAEAAYCAADQNKFWEFHDMLFKNQGGENTGAFSDNKLISLAQKSGLNMAEFRSCFDSGKYKEKVQTDLNDGKTRGVTGTPSFIVNGQKPIFANALDTAIEQALNGGN</sequence>
<feature type="domain" description="Thioredoxin" evidence="7">
    <location>
        <begin position="26"/>
        <end position="222"/>
    </location>
</feature>
<accession>A0A3D1JCY2</accession>
<feature type="transmembrane region" description="Helical" evidence="6">
    <location>
        <begin position="20"/>
        <end position="40"/>
    </location>
</feature>
<keyword evidence="6" id="KW-1133">Transmembrane helix</keyword>
<reference evidence="8 9" key="1">
    <citation type="journal article" date="2018" name="Nat. Biotechnol.">
        <title>A standardized bacterial taxonomy based on genome phylogeny substantially revises the tree of life.</title>
        <authorList>
            <person name="Parks D.H."/>
            <person name="Chuvochina M."/>
            <person name="Waite D.W."/>
            <person name="Rinke C."/>
            <person name="Skarshewski A."/>
            <person name="Chaumeil P.A."/>
            <person name="Hugenholtz P."/>
        </authorList>
    </citation>
    <scope>NUCLEOTIDE SEQUENCE [LARGE SCALE GENOMIC DNA]</scope>
    <source>
        <strain evidence="8">UBA8781</strain>
    </source>
</reference>
<dbReference type="OrthoDB" id="9784686at2"/>
<organism evidence="8 9">
    <name type="scientific">Anaerolinea thermolimosa</name>
    <dbReference type="NCBI Taxonomy" id="229919"/>
    <lineage>
        <taxon>Bacteria</taxon>
        <taxon>Bacillati</taxon>
        <taxon>Chloroflexota</taxon>
        <taxon>Anaerolineae</taxon>
        <taxon>Anaerolineales</taxon>
        <taxon>Anaerolineaceae</taxon>
        <taxon>Anaerolinea</taxon>
    </lineage>
</organism>
<proteinExistence type="inferred from homology"/>